<feature type="domain" description="Formyl transferase N-terminal" evidence="6">
    <location>
        <begin position="7"/>
        <end position="182"/>
    </location>
</feature>
<dbReference type="Pfam" id="PF00551">
    <property type="entry name" value="Formyl_trans_N"/>
    <property type="match status" value="1"/>
</dbReference>
<keyword evidence="3 5" id="KW-0808">Transferase</keyword>
<gene>
    <name evidence="5" type="primary">fmt</name>
    <name evidence="8" type="ORF">A3F94_00905</name>
</gene>
<dbReference type="InterPro" id="IPR041711">
    <property type="entry name" value="Met-tRNA-FMT_N"/>
</dbReference>
<evidence type="ECO:0000256" key="5">
    <source>
        <dbReference type="HAMAP-Rule" id="MF_00182"/>
    </source>
</evidence>
<dbReference type="EMBL" id="MHOK01000017">
    <property type="protein sequence ID" value="OGZ61739.1"/>
    <property type="molecule type" value="Genomic_DNA"/>
</dbReference>
<comment type="similarity">
    <text evidence="1 5">Belongs to the Fmt family.</text>
</comment>
<evidence type="ECO:0000259" key="7">
    <source>
        <dbReference type="Pfam" id="PF02911"/>
    </source>
</evidence>
<dbReference type="GO" id="GO:0005829">
    <property type="term" value="C:cytosol"/>
    <property type="evidence" value="ECO:0007669"/>
    <property type="project" value="TreeGrafter"/>
</dbReference>
<keyword evidence="4 5" id="KW-0648">Protein biosynthesis</keyword>
<comment type="function">
    <text evidence="5">Attaches a formyl group to the free amino group of methionyl-tRNA(fMet). The formyl group appears to play a dual role in the initiator identity of N-formylmethionyl-tRNA by promoting its recognition by IF2 and preventing the misappropriation of this tRNA by the elongation apparatus.</text>
</comment>
<sequence>MKNKHLKIIFFGTPEFSNIVLQKLIDSNYKPFLVVTQPDKPTGRKKEIIPSPVKILAQKHNIPIIQPEKLKNYKLPTTNYQLGIVAAYGKIIPTEILEIPKYGTLNIHPSLLPKYRGPSPIQATILNKDKKTGVTIMKMDKTMDHGPVIKSKKLKIKNEKFTYEILGKKLFKIGANLLIEVLPDYISGKIKLKKQADRKATYTKIIKREDGLINWNKPADYIERQLHAYTPWPRIYTFFNGKRLKVLKLEISEYTIGTPGVPIVSGQAIKYDDGFAVQTSNGLVIPSIVQLEGKNTQTAKEFLNGHPKIIGSTLN</sequence>
<dbReference type="Proteomes" id="UP000176770">
    <property type="component" value="Unassembled WGS sequence"/>
</dbReference>
<reference evidence="8 9" key="1">
    <citation type="journal article" date="2016" name="Nat. Commun.">
        <title>Thousands of microbial genomes shed light on interconnected biogeochemical processes in an aquifer system.</title>
        <authorList>
            <person name="Anantharaman K."/>
            <person name="Brown C.T."/>
            <person name="Hug L.A."/>
            <person name="Sharon I."/>
            <person name="Castelle C.J."/>
            <person name="Probst A.J."/>
            <person name="Thomas B.C."/>
            <person name="Singh A."/>
            <person name="Wilkins M.J."/>
            <person name="Karaoz U."/>
            <person name="Brodie E.L."/>
            <person name="Williams K.H."/>
            <person name="Hubbard S.S."/>
            <person name="Banfield J.F."/>
        </authorList>
    </citation>
    <scope>NUCLEOTIDE SEQUENCE [LARGE SCALE GENOMIC DNA]</scope>
</reference>
<evidence type="ECO:0000256" key="3">
    <source>
        <dbReference type="ARBA" id="ARBA00022679"/>
    </source>
</evidence>
<dbReference type="PANTHER" id="PTHR11138:SF5">
    <property type="entry name" value="METHIONYL-TRNA FORMYLTRANSFERASE, MITOCHONDRIAL"/>
    <property type="match status" value="1"/>
</dbReference>
<dbReference type="Gene3D" id="3.40.50.12230">
    <property type="match status" value="1"/>
</dbReference>
<proteinExistence type="inferred from homology"/>
<dbReference type="InterPro" id="IPR002376">
    <property type="entry name" value="Formyl_transf_N"/>
</dbReference>
<feature type="domain" description="Formyl transferase C-terminal" evidence="7">
    <location>
        <begin position="206"/>
        <end position="306"/>
    </location>
</feature>
<dbReference type="SUPFAM" id="SSF50486">
    <property type="entry name" value="FMT C-terminal domain-like"/>
    <property type="match status" value="1"/>
</dbReference>
<dbReference type="InterPro" id="IPR011034">
    <property type="entry name" value="Formyl_transferase-like_C_sf"/>
</dbReference>
<dbReference type="NCBIfam" id="TIGR00460">
    <property type="entry name" value="fmt"/>
    <property type="match status" value="1"/>
</dbReference>
<dbReference type="CDD" id="cd08646">
    <property type="entry name" value="FMT_core_Met-tRNA-FMT_N"/>
    <property type="match status" value="1"/>
</dbReference>
<dbReference type="InterPro" id="IPR005794">
    <property type="entry name" value="Fmt"/>
</dbReference>
<dbReference type="InterPro" id="IPR001555">
    <property type="entry name" value="GART_AS"/>
</dbReference>
<evidence type="ECO:0000256" key="1">
    <source>
        <dbReference type="ARBA" id="ARBA00010699"/>
    </source>
</evidence>
<dbReference type="InterPro" id="IPR005793">
    <property type="entry name" value="Formyl_trans_C"/>
</dbReference>
<evidence type="ECO:0000256" key="2">
    <source>
        <dbReference type="ARBA" id="ARBA00012261"/>
    </source>
</evidence>
<evidence type="ECO:0000313" key="9">
    <source>
        <dbReference type="Proteomes" id="UP000176770"/>
    </source>
</evidence>
<organism evidence="8 9">
    <name type="scientific">Candidatus Spechtbacteria bacterium RIFCSPLOWO2_12_FULL_38_22</name>
    <dbReference type="NCBI Taxonomy" id="1802165"/>
    <lineage>
        <taxon>Bacteria</taxon>
        <taxon>Candidatus Spechtiibacteriota</taxon>
    </lineage>
</organism>
<dbReference type="STRING" id="1802165.A3F94_00905"/>
<protein>
    <recommendedName>
        <fullName evidence="2 5">Methionyl-tRNA formyltransferase</fullName>
        <ecNumber evidence="2 5">2.1.2.9</ecNumber>
    </recommendedName>
</protein>
<comment type="caution">
    <text evidence="8">The sequence shown here is derived from an EMBL/GenBank/DDBJ whole genome shotgun (WGS) entry which is preliminary data.</text>
</comment>
<dbReference type="CDD" id="cd08704">
    <property type="entry name" value="Met_tRNA_FMT_C"/>
    <property type="match status" value="1"/>
</dbReference>
<evidence type="ECO:0000313" key="8">
    <source>
        <dbReference type="EMBL" id="OGZ61739.1"/>
    </source>
</evidence>
<dbReference type="Pfam" id="PF02911">
    <property type="entry name" value="Formyl_trans_C"/>
    <property type="match status" value="1"/>
</dbReference>
<dbReference type="HAMAP" id="MF_00182">
    <property type="entry name" value="Formyl_trans"/>
    <property type="match status" value="1"/>
</dbReference>
<dbReference type="PROSITE" id="PS00373">
    <property type="entry name" value="GART"/>
    <property type="match status" value="1"/>
</dbReference>
<evidence type="ECO:0000256" key="4">
    <source>
        <dbReference type="ARBA" id="ARBA00022917"/>
    </source>
</evidence>
<dbReference type="PANTHER" id="PTHR11138">
    <property type="entry name" value="METHIONYL-TRNA FORMYLTRANSFERASE"/>
    <property type="match status" value="1"/>
</dbReference>
<evidence type="ECO:0000259" key="6">
    <source>
        <dbReference type="Pfam" id="PF00551"/>
    </source>
</evidence>
<dbReference type="InterPro" id="IPR036477">
    <property type="entry name" value="Formyl_transf_N_sf"/>
</dbReference>
<accession>A0A1G2HH81</accession>
<dbReference type="EC" id="2.1.2.9" evidence="2 5"/>
<dbReference type="SUPFAM" id="SSF53328">
    <property type="entry name" value="Formyltransferase"/>
    <property type="match status" value="1"/>
</dbReference>
<name>A0A1G2HH81_9BACT</name>
<feature type="binding site" evidence="5">
    <location>
        <begin position="110"/>
        <end position="113"/>
    </location>
    <ligand>
        <name>(6S)-5,6,7,8-tetrahydrofolate</name>
        <dbReference type="ChEBI" id="CHEBI:57453"/>
    </ligand>
</feature>
<dbReference type="InterPro" id="IPR044135">
    <property type="entry name" value="Met-tRNA-FMT_C"/>
</dbReference>
<comment type="catalytic activity">
    <reaction evidence="5">
        <text>L-methionyl-tRNA(fMet) + (6R)-10-formyltetrahydrofolate = N-formyl-L-methionyl-tRNA(fMet) + (6S)-5,6,7,8-tetrahydrofolate + H(+)</text>
        <dbReference type="Rhea" id="RHEA:24380"/>
        <dbReference type="Rhea" id="RHEA-COMP:9952"/>
        <dbReference type="Rhea" id="RHEA-COMP:9953"/>
        <dbReference type="ChEBI" id="CHEBI:15378"/>
        <dbReference type="ChEBI" id="CHEBI:57453"/>
        <dbReference type="ChEBI" id="CHEBI:78530"/>
        <dbReference type="ChEBI" id="CHEBI:78844"/>
        <dbReference type="ChEBI" id="CHEBI:195366"/>
        <dbReference type="EC" id="2.1.2.9"/>
    </reaction>
</comment>
<dbReference type="GO" id="GO:0004479">
    <property type="term" value="F:methionyl-tRNA formyltransferase activity"/>
    <property type="evidence" value="ECO:0007669"/>
    <property type="project" value="UniProtKB-UniRule"/>
</dbReference>
<dbReference type="AlphaFoldDB" id="A0A1G2HH81"/>